<gene>
    <name evidence="1" type="ORF">A3D46_02095</name>
</gene>
<dbReference type="PROSITE" id="PS51257">
    <property type="entry name" value="PROKAR_LIPOPROTEIN"/>
    <property type="match status" value="1"/>
</dbReference>
<organism evidence="1 2">
    <name type="scientific">Candidatus Nealsonbacteria bacterium RIFCSPHIGHO2_02_FULL_43_13</name>
    <dbReference type="NCBI Taxonomy" id="1801668"/>
    <lineage>
        <taxon>Bacteria</taxon>
        <taxon>Candidatus Nealsoniibacteriota</taxon>
    </lineage>
</organism>
<evidence type="ECO:0000313" key="1">
    <source>
        <dbReference type="EMBL" id="OGZ21318.1"/>
    </source>
</evidence>
<proteinExistence type="predicted"/>
<sequence>MKKVIAVLAVIILAVAVLTSCSPMEQERNKVQERIAVLQKTQPIPTLTFSNTRDAVIRRINRWNDPNKISYIYLLSETGVVMSFFTVKGSVESKLSYLSPVYGVNGDYPDVDGTYGDNKDAIFFFTTDDVYVEWPGLYLWADQPLKLATQPVLIYTAPLK</sequence>
<accession>A0A1G2E895</accession>
<evidence type="ECO:0000313" key="2">
    <source>
        <dbReference type="Proteomes" id="UP000178703"/>
    </source>
</evidence>
<dbReference type="AlphaFoldDB" id="A0A1G2E895"/>
<protein>
    <recommendedName>
        <fullName evidence="3">Lipoprotein</fullName>
    </recommendedName>
</protein>
<dbReference type="Proteomes" id="UP000178703">
    <property type="component" value="Unassembled WGS sequence"/>
</dbReference>
<evidence type="ECO:0008006" key="3">
    <source>
        <dbReference type="Google" id="ProtNLM"/>
    </source>
</evidence>
<dbReference type="EMBL" id="MHMD01000026">
    <property type="protein sequence ID" value="OGZ21318.1"/>
    <property type="molecule type" value="Genomic_DNA"/>
</dbReference>
<comment type="caution">
    <text evidence="1">The sequence shown here is derived from an EMBL/GenBank/DDBJ whole genome shotgun (WGS) entry which is preliminary data.</text>
</comment>
<dbReference type="STRING" id="1801668.A3D46_02095"/>
<name>A0A1G2E895_9BACT</name>
<reference evidence="1 2" key="1">
    <citation type="journal article" date="2016" name="Nat. Commun.">
        <title>Thousands of microbial genomes shed light on interconnected biogeochemical processes in an aquifer system.</title>
        <authorList>
            <person name="Anantharaman K."/>
            <person name="Brown C.T."/>
            <person name="Hug L.A."/>
            <person name="Sharon I."/>
            <person name="Castelle C.J."/>
            <person name="Probst A.J."/>
            <person name="Thomas B.C."/>
            <person name="Singh A."/>
            <person name="Wilkins M.J."/>
            <person name="Karaoz U."/>
            <person name="Brodie E.L."/>
            <person name="Williams K.H."/>
            <person name="Hubbard S.S."/>
            <person name="Banfield J.F."/>
        </authorList>
    </citation>
    <scope>NUCLEOTIDE SEQUENCE [LARGE SCALE GENOMIC DNA]</scope>
</reference>